<dbReference type="AlphaFoldDB" id="A0A086J6G8"/>
<reference evidence="2 3" key="1">
    <citation type="submission" date="2014-03" db="EMBL/GenBank/DDBJ databases">
        <authorList>
            <person name="Sibley D."/>
            <person name="Venepally P."/>
            <person name="Karamycheva S."/>
            <person name="Hadjithomas M."/>
            <person name="Khan A."/>
            <person name="Brunk B."/>
            <person name="Roos D."/>
            <person name="Caler E."/>
            <person name="Lorenzi H."/>
        </authorList>
    </citation>
    <scope>NUCLEOTIDE SEQUENCE [LARGE SCALE GENOMIC DNA]</scope>
    <source>
        <strain evidence="3">p89</strain>
    </source>
</reference>
<dbReference type="Proteomes" id="UP000028828">
    <property type="component" value="Unassembled WGS sequence"/>
</dbReference>
<dbReference type="VEuPathDB" id="ToxoDB:TGP89_422050"/>
<evidence type="ECO:0000313" key="3">
    <source>
        <dbReference type="Proteomes" id="UP000028828"/>
    </source>
</evidence>
<feature type="coiled-coil region" evidence="1">
    <location>
        <begin position="2"/>
        <end position="88"/>
    </location>
</feature>
<gene>
    <name evidence="2" type="ORF">TGP89_422050</name>
</gene>
<evidence type="ECO:0000313" key="2">
    <source>
        <dbReference type="EMBL" id="KFG27736.1"/>
    </source>
</evidence>
<name>A0A086J6G8_TOXGO</name>
<comment type="caution">
    <text evidence="2">The sequence shown here is derived from an EMBL/GenBank/DDBJ whole genome shotgun (WGS) entry which is preliminary data.</text>
</comment>
<dbReference type="EMBL" id="AEYI02002643">
    <property type="protein sequence ID" value="KFG27736.1"/>
    <property type="molecule type" value="Genomic_DNA"/>
</dbReference>
<feature type="non-terminal residue" evidence="2">
    <location>
        <position position="1"/>
    </location>
</feature>
<accession>A0A086J6G8</accession>
<organism evidence="2 3">
    <name type="scientific">Toxoplasma gondii p89</name>
    <dbReference type="NCBI Taxonomy" id="943119"/>
    <lineage>
        <taxon>Eukaryota</taxon>
        <taxon>Sar</taxon>
        <taxon>Alveolata</taxon>
        <taxon>Apicomplexa</taxon>
        <taxon>Conoidasida</taxon>
        <taxon>Coccidia</taxon>
        <taxon>Eucoccidiorida</taxon>
        <taxon>Eimeriorina</taxon>
        <taxon>Sarcocystidae</taxon>
        <taxon>Toxoplasma</taxon>
    </lineage>
</organism>
<keyword evidence="1" id="KW-0175">Coiled coil</keyword>
<protein>
    <submittedName>
        <fullName evidence="2">Putative Brf1p family coiled coil protein</fullName>
    </submittedName>
</protein>
<sequence length="155" mass="18088">PLRAMLDEARTKLLELRALKREEQEKYFALVKQRQEATAPGRELIEERDRLSKQMSEHMIKMREERARRQIEQERANLERQLEMVDEEPVDGELILLTQTIAYVQKIMDEHNQTQDGSPGTEQKKTPEAVSRKMLLNSFRVGKATPSIVGSTYLH</sequence>
<evidence type="ECO:0000256" key="1">
    <source>
        <dbReference type="SAM" id="Coils"/>
    </source>
</evidence>
<proteinExistence type="predicted"/>